<evidence type="ECO:0000313" key="2">
    <source>
        <dbReference type="EMBL" id="WLV25607.1"/>
    </source>
</evidence>
<protein>
    <submittedName>
        <fullName evidence="2">Zinc-binding dehydrogenase</fullName>
    </submittedName>
</protein>
<dbReference type="PANTHER" id="PTHR45033">
    <property type="match status" value="1"/>
</dbReference>
<dbReference type="EMBL" id="CP129113">
    <property type="protein sequence ID" value="WLV25607.1"/>
    <property type="molecule type" value="Genomic_DNA"/>
</dbReference>
<dbReference type="InterPro" id="IPR013154">
    <property type="entry name" value="ADH-like_N"/>
</dbReference>
<evidence type="ECO:0000259" key="1">
    <source>
        <dbReference type="SMART" id="SM00829"/>
    </source>
</evidence>
<dbReference type="InterPro" id="IPR011032">
    <property type="entry name" value="GroES-like_sf"/>
</dbReference>
<dbReference type="PANTHER" id="PTHR45033:SF3">
    <property type="entry name" value="DEHYDROGENASE, PUTATIVE (AFU_ORTHOLOGUE AFUA_2G13270)-RELATED"/>
    <property type="match status" value="1"/>
</dbReference>
<dbReference type="SUPFAM" id="SSF51735">
    <property type="entry name" value="NAD(P)-binding Rossmann-fold domains"/>
    <property type="match status" value="1"/>
</dbReference>
<dbReference type="Proteomes" id="UP001180087">
    <property type="component" value="Chromosome"/>
</dbReference>
<dbReference type="InterPro" id="IPR013149">
    <property type="entry name" value="ADH-like_C"/>
</dbReference>
<dbReference type="InterPro" id="IPR020843">
    <property type="entry name" value="ER"/>
</dbReference>
<dbReference type="SMART" id="SM00829">
    <property type="entry name" value="PKS_ER"/>
    <property type="match status" value="1"/>
</dbReference>
<dbReference type="InterPro" id="IPR052711">
    <property type="entry name" value="Zinc_ADH-like"/>
</dbReference>
<sequence>MKAYVHDKNGCNIKEMPEPQAGEGEVVVRIKYAGLNRRDLYIPGRRGDNPDSPLILGSDGAGVIETVGFGVSDLKQGDEVLINPSLRWKKNSPAPPAEFDILGMPDHGTFAEKIVLSADQIEKIPEHLTMKEAAVVALAGTTGYRAMFTKGRLQRGETVLIPGAGSGVATFLIQFAKKIGARVIVSSRSKEKRERALAIGADLAIDTHADWEQELADEKIDLVIDSVGRATFNKSLAVLKKGGRIVVFGATTEDKVEFDLRTFFYNQQEIIGSTMGSREELRDMLELMEKYNIHPEIDGVLPIDEAEVAFEKLHTNHQFGKLVLEIE</sequence>
<dbReference type="Pfam" id="PF00107">
    <property type="entry name" value="ADH_zinc_N"/>
    <property type="match status" value="1"/>
</dbReference>
<reference evidence="2" key="1">
    <citation type="submission" date="2023-06" db="EMBL/GenBank/DDBJ databases">
        <title>A Treasure from Seagulls: Isolation and Description of Aciduricobacillus qingdaonensis gen. nov., sp. nov., a Rare Obligately Uric Acid-utilizing Member in the Family Bacillaceae.</title>
        <authorList>
            <person name="Liu W."/>
            <person name="Wang B."/>
        </authorList>
    </citation>
    <scope>NUCLEOTIDE SEQUENCE</scope>
    <source>
        <strain evidence="2">44XB</strain>
    </source>
</reference>
<dbReference type="InterPro" id="IPR036291">
    <property type="entry name" value="NAD(P)-bd_dom_sf"/>
</dbReference>
<dbReference type="RefSeq" id="WP_348029399.1">
    <property type="nucleotide sequence ID" value="NZ_CP129113.1"/>
</dbReference>
<dbReference type="SUPFAM" id="SSF50129">
    <property type="entry name" value="GroES-like"/>
    <property type="match status" value="1"/>
</dbReference>
<keyword evidence="3" id="KW-1185">Reference proteome</keyword>
<accession>A0ABY9KYZ6</accession>
<evidence type="ECO:0000313" key="3">
    <source>
        <dbReference type="Proteomes" id="UP001180087"/>
    </source>
</evidence>
<dbReference type="Gene3D" id="3.40.50.720">
    <property type="entry name" value="NAD(P)-binding Rossmann-like Domain"/>
    <property type="match status" value="1"/>
</dbReference>
<dbReference type="Gene3D" id="3.90.180.10">
    <property type="entry name" value="Medium-chain alcohol dehydrogenases, catalytic domain"/>
    <property type="match status" value="1"/>
</dbReference>
<proteinExistence type="predicted"/>
<feature type="domain" description="Enoyl reductase (ER)" evidence="1">
    <location>
        <begin position="10"/>
        <end position="324"/>
    </location>
</feature>
<gene>
    <name evidence="2" type="ORF">QR721_05210</name>
</gene>
<dbReference type="Pfam" id="PF08240">
    <property type="entry name" value="ADH_N"/>
    <property type="match status" value="1"/>
</dbReference>
<name>A0ABY9KYZ6_9BACI</name>
<organism evidence="2 3">
    <name type="scientific">Aciduricibacillus chroicocephali</name>
    <dbReference type="NCBI Taxonomy" id="3054939"/>
    <lineage>
        <taxon>Bacteria</taxon>
        <taxon>Bacillati</taxon>
        <taxon>Bacillota</taxon>
        <taxon>Bacilli</taxon>
        <taxon>Bacillales</taxon>
        <taxon>Bacillaceae</taxon>
        <taxon>Aciduricibacillus</taxon>
    </lineage>
</organism>